<evidence type="ECO:0000313" key="3">
    <source>
        <dbReference type="Proteomes" id="UP000427769"/>
    </source>
</evidence>
<evidence type="ECO:0000313" key="2">
    <source>
        <dbReference type="EMBL" id="BBO77504.1"/>
    </source>
</evidence>
<evidence type="ECO:0000256" key="1">
    <source>
        <dbReference type="SAM" id="SignalP"/>
    </source>
</evidence>
<accession>A0A5K7ZGN9</accession>
<dbReference type="KEGG" id="dwd:DSCW_49210"/>
<feature type="signal peptide" evidence="1">
    <location>
        <begin position="1"/>
        <end position="31"/>
    </location>
</feature>
<protein>
    <recommendedName>
        <fullName evidence="4">Conjugal transfer protein TraW</fullName>
    </recommendedName>
</protein>
<gene>
    <name evidence="2" type="ORF">DSCW_49210</name>
</gene>
<dbReference type="Proteomes" id="UP000427769">
    <property type="component" value="Chromosome"/>
</dbReference>
<reference evidence="2 3" key="1">
    <citation type="submission" date="2019-11" db="EMBL/GenBank/DDBJ databases">
        <title>Comparative genomics of hydrocarbon-degrading Desulfosarcina strains.</title>
        <authorList>
            <person name="Watanabe M."/>
            <person name="Kojima H."/>
            <person name="Fukui M."/>
        </authorList>
    </citation>
    <scope>NUCLEOTIDE SEQUENCE [LARGE SCALE GENOMIC DNA]</scope>
    <source>
        <strain evidence="2 3">PP31</strain>
    </source>
</reference>
<dbReference type="AlphaFoldDB" id="A0A5K7ZGN9"/>
<dbReference type="EMBL" id="AP021875">
    <property type="protein sequence ID" value="BBO77504.1"/>
    <property type="molecule type" value="Genomic_DNA"/>
</dbReference>
<proteinExistence type="predicted"/>
<dbReference type="RefSeq" id="WP_155306237.1">
    <property type="nucleotide sequence ID" value="NZ_AP021875.1"/>
</dbReference>
<evidence type="ECO:0008006" key="4">
    <source>
        <dbReference type="Google" id="ProtNLM"/>
    </source>
</evidence>
<feature type="chain" id="PRO_5024300197" description="Conjugal transfer protein TraW" evidence="1">
    <location>
        <begin position="32"/>
        <end position="195"/>
    </location>
</feature>
<keyword evidence="1" id="KW-0732">Signal</keyword>
<keyword evidence="3" id="KW-1185">Reference proteome</keyword>
<dbReference type="OrthoDB" id="9810604at2"/>
<sequence length="195" mass="21930">MKRFKNWPIKGAIRIGLLAGCLIGALAPAQAKNLGQAGPVYPIVETSVRQRQEPDQKRRSHTFAPLSLPVSLAETEQHLDLSYTVPRDITDAEGKVLYFKGYRFNPLEHRRFRTMVVIDGSDAKQVDWADNLEDAADPMTRIVITRGDKTAVSQRFKRKVYRLHPQVAERYRITSIPAIVKQKGAVLAVTTIPVN</sequence>
<organism evidence="2 3">
    <name type="scientific">Desulfosarcina widdelii</name>
    <dbReference type="NCBI Taxonomy" id="947919"/>
    <lineage>
        <taxon>Bacteria</taxon>
        <taxon>Pseudomonadati</taxon>
        <taxon>Thermodesulfobacteriota</taxon>
        <taxon>Desulfobacteria</taxon>
        <taxon>Desulfobacterales</taxon>
        <taxon>Desulfosarcinaceae</taxon>
        <taxon>Desulfosarcina</taxon>
    </lineage>
</organism>
<name>A0A5K7ZGN9_9BACT</name>